<dbReference type="AlphaFoldDB" id="A0A226E005"/>
<protein>
    <submittedName>
        <fullName evidence="5">Venom carboxylesterase-6</fullName>
    </submittedName>
</protein>
<dbReference type="InterPro" id="IPR002018">
    <property type="entry name" value="CarbesteraseB"/>
</dbReference>
<feature type="region of interest" description="Disordered" evidence="2">
    <location>
        <begin position="1"/>
        <end position="23"/>
    </location>
</feature>
<feature type="domain" description="Carboxylesterase type B" evidence="4">
    <location>
        <begin position="159"/>
        <end position="667"/>
    </location>
</feature>
<organism evidence="5 6">
    <name type="scientific">Folsomia candida</name>
    <name type="common">Springtail</name>
    <dbReference type="NCBI Taxonomy" id="158441"/>
    <lineage>
        <taxon>Eukaryota</taxon>
        <taxon>Metazoa</taxon>
        <taxon>Ecdysozoa</taxon>
        <taxon>Arthropoda</taxon>
        <taxon>Hexapoda</taxon>
        <taxon>Collembola</taxon>
        <taxon>Entomobryomorpha</taxon>
        <taxon>Isotomoidea</taxon>
        <taxon>Isotomidae</taxon>
        <taxon>Proisotominae</taxon>
        <taxon>Folsomia</taxon>
    </lineage>
</organism>
<dbReference type="OMA" id="WGNDEDC"/>
<keyword evidence="3" id="KW-0472">Membrane</keyword>
<feature type="region of interest" description="Disordered" evidence="2">
    <location>
        <begin position="73"/>
        <end position="148"/>
    </location>
</feature>
<evidence type="ECO:0000259" key="4">
    <source>
        <dbReference type="Pfam" id="PF00135"/>
    </source>
</evidence>
<sequence>MESEFTEKDAILSHKRPDPYTRGPWGLNVRINKNWIAGVGAFCLVAGICVYAVITVSTSTSQEVTVLRQAAPAGGDAVENADNGAGVADETGNPPAEVPEVSGVESPADPPPPREDPPVPDATDDTGLIEEDEETTPEPTTTTGRGGIFDIFRRGRSSAPTVRTSLGRLKGTNFTSRGGREYFGFYNVPYGQPPTGDLRFKPPQPALSWTGTRDATVKGTMCVQRSRYNPDVDVEGTEDCLHTNIFTPKIPRLFSRVKYPVIAYFFGGGFMHGTANDFNVDYFMDEDVVLVIVESRVGALGFLNTGDLTVTGNMGLKDQAQALKWVKDNIADFGGDPAKVVAFGSSSGAMCAHAHLLSPMSNGLMSGVISFSGTMLMPGGQSFNLQPRDTAVDLGEALNCTNVDDSEELVSCLRNVSYHDIAMFQPDFGPSIETIPEDGDLTNVFFPDSPNNLLMQGKANAVPWLVGVNSAEAILQSYTLLLNENAVTELNNNFDVVAADLLGLEEWQEEVNDSEVKDIVHKVREFYFGNKTISKGSETRFNLTNLISDRFYYHPTKTSGLKHSQTSDVYWYYLTKEANVSFAASVLPYFDPPYGVSHADEVQYVFSRPRYPYIPLDSPWAEFSKMFVKYLVSFADTGAPVNPDTNGTAWPKVDSAGNGTVWYNLDDVPKLIEPFSERLAFWDSFPFEILYNSSAVVTALDTQEMMQDDTDEQQELVE</sequence>
<evidence type="ECO:0000313" key="6">
    <source>
        <dbReference type="Proteomes" id="UP000198287"/>
    </source>
</evidence>
<dbReference type="Gene3D" id="3.40.50.1820">
    <property type="entry name" value="alpha/beta hydrolase"/>
    <property type="match status" value="1"/>
</dbReference>
<feature type="compositionally biased region" description="Basic and acidic residues" evidence="2">
    <location>
        <begin position="1"/>
        <end position="19"/>
    </location>
</feature>
<feature type="transmembrane region" description="Helical" evidence="3">
    <location>
        <begin position="35"/>
        <end position="54"/>
    </location>
</feature>
<dbReference type="PANTHER" id="PTHR11559">
    <property type="entry name" value="CARBOXYLESTERASE"/>
    <property type="match status" value="1"/>
</dbReference>
<evidence type="ECO:0000256" key="3">
    <source>
        <dbReference type="SAM" id="Phobius"/>
    </source>
</evidence>
<dbReference type="SUPFAM" id="SSF53474">
    <property type="entry name" value="alpha/beta-Hydrolases"/>
    <property type="match status" value="1"/>
</dbReference>
<proteinExistence type="predicted"/>
<evidence type="ECO:0000256" key="1">
    <source>
        <dbReference type="ARBA" id="ARBA00023180"/>
    </source>
</evidence>
<keyword evidence="3" id="KW-1133">Transmembrane helix</keyword>
<evidence type="ECO:0000256" key="2">
    <source>
        <dbReference type="SAM" id="MobiDB-lite"/>
    </source>
</evidence>
<dbReference type="Pfam" id="PF00135">
    <property type="entry name" value="COesterase"/>
    <property type="match status" value="1"/>
</dbReference>
<accession>A0A226E005</accession>
<dbReference type="Proteomes" id="UP000198287">
    <property type="component" value="Unassembled WGS sequence"/>
</dbReference>
<dbReference type="OrthoDB" id="6846267at2759"/>
<keyword evidence="6" id="KW-1185">Reference proteome</keyword>
<evidence type="ECO:0000313" key="5">
    <source>
        <dbReference type="EMBL" id="OXA50384.1"/>
    </source>
</evidence>
<reference evidence="5 6" key="1">
    <citation type="submission" date="2015-12" db="EMBL/GenBank/DDBJ databases">
        <title>The genome of Folsomia candida.</title>
        <authorList>
            <person name="Faddeeva A."/>
            <person name="Derks M.F."/>
            <person name="Anvar Y."/>
            <person name="Smit S."/>
            <person name="Van Straalen N."/>
            <person name="Roelofs D."/>
        </authorList>
    </citation>
    <scope>NUCLEOTIDE SEQUENCE [LARGE SCALE GENOMIC DNA]</scope>
    <source>
        <strain evidence="5 6">VU population</strain>
        <tissue evidence="5">Whole body</tissue>
    </source>
</reference>
<gene>
    <name evidence="5" type="ORF">Fcan01_15064</name>
</gene>
<keyword evidence="3" id="KW-0812">Transmembrane</keyword>
<keyword evidence="1" id="KW-0325">Glycoprotein</keyword>
<dbReference type="InterPro" id="IPR050309">
    <property type="entry name" value="Type-B_Carboxylest/Lipase"/>
</dbReference>
<dbReference type="InterPro" id="IPR029058">
    <property type="entry name" value="AB_hydrolase_fold"/>
</dbReference>
<name>A0A226E005_FOLCA</name>
<dbReference type="EMBL" id="LNIX01000009">
    <property type="protein sequence ID" value="OXA50384.1"/>
    <property type="molecule type" value="Genomic_DNA"/>
</dbReference>
<comment type="caution">
    <text evidence="5">The sequence shown here is derived from an EMBL/GenBank/DDBJ whole genome shotgun (WGS) entry which is preliminary data.</text>
</comment>
<feature type="compositionally biased region" description="Acidic residues" evidence="2">
    <location>
        <begin position="122"/>
        <end position="136"/>
    </location>
</feature>